<dbReference type="EMBL" id="LWMH01000001">
    <property type="protein sequence ID" value="KZS45233.1"/>
    <property type="molecule type" value="Genomic_DNA"/>
</dbReference>
<feature type="transmembrane region" description="Helical" evidence="6">
    <location>
        <begin position="176"/>
        <end position="195"/>
    </location>
</feature>
<feature type="transmembrane region" description="Helical" evidence="6">
    <location>
        <begin position="77"/>
        <end position="101"/>
    </location>
</feature>
<keyword evidence="4 6" id="KW-1133">Transmembrane helix</keyword>
<comment type="caution">
    <text evidence="7">The sequence shown here is derived from an EMBL/GenBank/DDBJ whole genome shotgun (WGS) entry which is preliminary data.</text>
</comment>
<organism evidence="7 8">
    <name type="scientific">Paenibacillus glucanolyticus</name>
    <dbReference type="NCBI Taxonomy" id="59843"/>
    <lineage>
        <taxon>Bacteria</taxon>
        <taxon>Bacillati</taxon>
        <taxon>Bacillota</taxon>
        <taxon>Bacilli</taxon>
        <taxon>Bacillales</taxon>
        <taxon>Paenibacillaceae</taxon>
        <taxon>Paenibacillus</taxon>
    </lineage>
</organism>
<feature type="transmembrane region" description="Helical" evidence="6">
    <location>
        <begin position="371"/>
        <end position="389"/>
    </location>
</feature>
<dbReference type="STRING" id="59843.A3958_04390"/>
<keyword evidence="2" id="KW-1003">Cell membrane</keyword>
<dbReference type="AlphaFoldDB" id="A0A163GZQ4"/>
<evidence type="ECO:0000256" key="4">
    <source>
        <dbReference type="ARBA" id="ARBA00022989"/>
    </source>
</evidence>
<evidence type="ECO:0000256" key="1">
    <source>
        <dbReference type="ARBA" id="ARBA00004651"/>
    </source>
</evidence>
<feature type="transmembrane region" description="Helical" evidence="6">
    <location>
        <begin position="220"/>
        <end position="249"/>
    </location>
</feature>
<evidence type="ECO:0000256" key="3">
    <source>
        <dbReference type="ARBA" id="ARBA00022692"/>
    </source>
</evidence>
<feature type="transmembrane region" description="Helical" evidence="6">
    <location>
        <begin position="395"/>
        <end position="412"/>
    </location>
</feature>
<evidence type="ECO:0000256" key="2">
    <source>
        <dbReference type="ARBA" id="ARBA00022475"/>
    </source>
</evidence>
<feature type="transmembrane region" description="Helical" evidence="6">
    <location>
        <begin position="143"/>
        <end position="164"/>
    </location>
</feature>
<feature type="transmembrane region" description="Helical" evidence="6">
    <location>
        <begin position="32"/>
        <end position="56"/>
    </location>
</feature>
<dbReference type="Pfam" id="PF01943">
    <property type="entry name" value="Polysacc_synt"/>
    <property type="match status" value="1"/>
</dbReference>
<protein>
    <submittedName>
        <fullName evidence="7">Polysaccharide biosynthesis protein</fullName>
    </submittedName>
</protein>
<evidence type="ECO:0000313" key="8">
    <source>
        <dbReference type="Proteomes" id="UP000076796"/>
    </source>
</evidence>
<dbReference type="InterPro" id="IPR002797">
    <property type="entry name" value="Polysacc_synth"/>
</dbReference>
<dbReference type="GO" id="GO:0005886">
    <property type="term" value="C:plasma membrane"/>
    <property type="evidence" value="ECO:0007669"/>
    <property type="project" value="UniProtKB-SubCell"/>
</dbReference>
<comment type="subcellular location">
    <subcellularLocation>
        <location evidence="1">Cell membrane</location>
        <topology evidence="1">Multi-pass membrane protein</topology>
    </subcellularLocation>
</comment>
<dbReference type="InterPro" id="IPR050833">
    <property type="entry name" value="Poly_Biosynth_Transport"/>
</dbReference>
<evidence type="ECO:0000313" key="7">
    <source>
        <dbReference type="EMBL" id="KZS45233.1"/>
    </source>
</evidence>
<feature type="transmembrane region" description="Helical" evidence="6">
    <location>
        <begin position="255"/>
        <end position="277"/>
    </location>
</feature>
<accession>A0A163GZQ4</accession>
<dbReference type="PANTHER" id="PTHR30250:SF11">
    <property type="entry name" value="O-ANTIGEN TRANSPORTER-RELATED"/>
    <property type="match status" value="1"/>
</dbReference>
<dbReference type="Proteomes" id="UP000076796">
    <property type="component" value="Unassembled WGS sequence"/>
</dbReference>
<feature type="transmembrane region" description="Helical" evidence="6">
    <location>
        <begin position="338"/>
        <end position="359"/>
    </location>
</feature>
<name>A0A163GZQ4_9BACL</name>
<sequence length="455" mass="49678">MWIFVGRAFFAGSALLINILLSRVLDTAAFGAYLMAFNIAFFGGVFGTLGLNQSIIRFMAEHRENGTWRRAKNTALLSLKLASIGAAGTGLLYIFLQLTLLKGVLGSELMASAALWTGLWIMLTVLQNLIAETFRGHGDVKQATLFSGVLSNFCMLVGLGLMMWLGRSSWSLQEALLLVTVCMGASCFIAGWRLLKLLQVRNWQQTNEAAMSNEPRARQLLAVSLPMMASNVALFMLTSSDIWILGVFYSESEVAIYGAAVRLMAVLNFFVVLMNTLMTSIISKYFGSAQFPKIQNYGRIIVGISTLPAIVIGAVFIVMGEQVLNLAFGTTYGSGQTILAVLSVGQLINLFAGPSGLLLTLTGNERTMLKITLITSVVTVIAAVTVVYLWGPFALAIVMVCGLFAQNGWMWVEVRRKLGISVHFNPVDLVRQLIRLAGRNKNLEQQVRIKGASYK</sequence>
<keyword evidence="5 6" id="KW-0472">Membrane</keyword>
<keyword evidence="8" id="KW-1185">Reference proteome</keyword>
<reference evidence="7" key="1">
    <citation type="journal article" date="2016" name="Genome Announc.">
        <title>Draft genomes of two strains of Paenibacillus glucanolyticus with capability to degrade lignocellulose.</title>
        <authorList>
            <person name="Mathews S.L."/>
            <person name="Pawlak J."/>
            <person name="Grunden A.M."/>
        </authorList>
    </citation>
    <scope>NUCLEOTIDE SEQUENCE [LARGE SCALE GENOMIC DNA]</scope>
    <source>
        <strain evidence="7">SLM1</strain>
    </source>
</reference>
<dbReference type="OrthoDB" id="5785171at2"/>
<feature type="transmembrane region" description="Helical" evidence="6">
    <location>
        <begin position="297"/>
        <end position="318"/>
    </location>
</feature>
<evidence type="ECO:0000256" key="6">
    <source>
        <dbReference type="SAM" id="Phobius"/>
    </source>
</evidence>
<evidence type="ECO:0000256" key="5">
    <source>
        <dbReference type="ARBA" id="ARBA00023136"/>
    </source>
</evidence>
<feature type="transmembrane region" description="Helical" evidence="6">
    <location>
        <begin position="113"/>
        <end position="131"/>
    </location>
</feature>
<gene>
    <name evidence="7" type="ORF">AWU65_04450</name>
</gene>
<proteinExistence type="predicted"/>
<dbReference type="PANTHER" id="PTHR30250">
    <property type="entry name" value="PST FAMILY PREDICTED COLANIC ACID TRANSPORTER"/>
    <property type="match status" value="1"/>
</dbReference>
<keyword evidence="3 6" id="KW-0812">Transmembrane</keyword>